<comment type="caution">
    <text evidence="2">The sequence shown here is derived from an EMBL/GenBank/DDBJ whole genome shotgun (WGS) entry which is preliminary data.</text>
</comment>
<keyword evidence="3" id="KW-1185">Reference proteome</keyword>
<proteinExistence type="predicted"/>
<gene>
    <name evidence="2" type="ORF">NN4_81920</name>
</gene>
<evidence type="ECO:0000256" key="1">
    <source>
        <dbReference type="SAM" id="SignalP"/>
    </source>
</evidence>
<reference evidence="2 3" key="1">
    <citation type="submission" date="2019-07" db="EMBL/GenBank/DDBJ databases">
        <title>Whole genome shotgun sequence of Nocardia ninae NBRC 108245.</title>
        <authorList>
            <person name="Hosoyama A."/>
            <person name="Uohara A."/>
            <person name="Ohji S."/>
            <person name="Ichikawa N."/>
        </authorList>
    </citation>
    <scope>NUCLEOTIDE SEQUENCE [LARGE SCALE GENOMIC DNA]</scope>
    <source>
        <strain evidence="2 3">NBRC 108245</strain>
    </source>
</reference>
<evidence type="ECO:0008006" key="4">
    <source>
        <dbReference type="Google" id="ProtNLM"/>
    </source>
</evidence>
<organism evidence="2 3">
    <name type="scientific">Nocardia ninae NBRC 108245</name>
    <dbReference type="NCBI Taxonomy" id="1210091"/>
    <lineage>
        <taxon>Bacteria</taxon>
        <taxon>Bacillati</taxon>
        <taxon>Actinomycetota</taxon>
        <taxon>Actinomycetes</taxon>
        <taxon>Mycobacteriales</taxon>
        <taxon>Nocardiaceae</taxon>
        <taxon>Nocardia</taxon>
    </lineage>
</organism>
<feature type="signal peptide" evidence="1">
    <location>
        <begin position="1"/>
        <end position="22"/>
    </location>
</feature>
<dbReference type="PROSITE" id="PS51257">
    <property type="entry name" value="PROKAR_LIPOPROTEIN"/>
    <property type="match status" value="1"/>
</dbReference>
<dbReference type="RefSeq" id="WP_147142725.1">
    <property type="nucleotide sequence ID" value="NZ_BJXA01000109.1"/>
</dbReference>
<protein>
    <recommendedName>
        <fullName evidence="4">EfeO-type cupredoxin-like domain-containing protein</fullName>
    </recommendedName>
</protein>
<evidence type="ECO:0000313" key="2">
    <source>
        <dbReference type="EMBL" id="GEM43673.1"/>
    </source>
</evidence>
<dbReference type="EMBL" id="BJXA01000109">
    <property type="protein sequence ID" value="GEM43673.1"/>
    <property type="molecule type" value="Genomic_DNA"/>
</dbReference>
<dbReference type="OrthoDB" id="3748691at2"/>
<feature type="chain" id="PRO_5038873891" description="EfeO-type cupredoxin-like domain-containing protein" evidence="1">
    <location>
        <begin position="23"/>
        <end position="133"/>
    </location>
</feature>
<keyword evidence="1" id="KW-0732">Signal</keyword>
<dbReference type="AlphaFoldDB" id="A0A511MSV8"/>
<sequence>MIYAGRIGVVIAFLAVSATVTACGTATVDTPAARTAASQSVDVPQEVTIAVRIAGGSVTPTNARTEARLYQPIVLKVDSDAVDELHVHSEPSQSFAVEPRAGQEFRFIVTVPGRVDVELHHAGKTVTTLLIRQ</sequence>
<name>A0A511MSV8_9NOCA</name>
<evidence type="ECO:0000313" key="3">
    <source>
        <dbReference type="Proteomes" id="UP000321424"/>
    </source>
</evidence>
<dbReference type="Proteomes" id="UP000321424">
    <property type="component" value="Unassembled WGS sequence"/>
</dbReference>
<accession>A0A511MSV8</accession>